<name>A0A1X0Q5C3_9MICR</name>
<gene>
    <name evidence="1" type="ORF">HERIO_2666</name>
</gene>
<keyword evidence="2" id="KW-1185">Reference proteome</keyword>
<dbReference type="VEuPathDB" id="MicrosporidiaDB:HERIO_2666"/>
<dbReference type="AlphaFoldDB" id="A0A1X0Q5C3"/>
<accession>A0A1X0Q5C3</accession>
<protein>
    <submittedName>
        <fullName evidence="1">Uncharacterized protein</fullName>
    </submittedName>
</protein>
<dbReference type="VEuPathDB" id="MicrosporidiaDB:A0H76_1263"/>
<proteinExistence type="predicted"/>
<evidence type="ECO:0000313" key="1">
    <source>
        <dbReference type="EMBL" id="ORD92805.1"/>
    </source>
</evidence>
<dbReference type="EMBL" id="LVKB01001218">
    <property type="protein sequence ID" value="ORD92805.1"/>
    <property type="molecule type" value="Genomic_DNA"/>
</dbReference>
<dbReference type="Proteomes" id="UP000192356">
    <property type="component" value="Unassembled WGS sequence"/>
</dbReference>
<organism evidence="1 2">
    <name type="scientific">Hepatospora eriocheir</name>
    <dbReference type="NCBI Taxonomy" id="1081669"/>
    <lineage>
        <taxon>Eukaryota</taxon>
        <taxon>Fungi</taxon>
        <taxon>Fungi incertae sedis</taxon>
        <taxon>Microsporidia</taxon>
        <taxon>Hepatosporidae</taxon>
        <taxon>Hepatospora</taxon>
    </lineage>
</organism>
<reference evidence="1 2" key="1">
    <citation type="journal article" date="2017" name="Environ. Microbiol.">
        <title>Decay of the glycolytic pathway and adaptation to intranuclear parasitism within Enterocytozoonidae microsporidia.</title>
        <authorList>
            <person name="Wiredu Boakye D."/>
            <person name="Jaroenlak P."/>
            <person name="Prachumwat A."/>
            <person name="Williams T.A."/>
            <person name="Bateman K.S."/>
            <person name="Itsathitphaisarn O."/>
            <person name="Sritunyalucksana K."/>
            <person name="Paszkiewicz K.H."/>
            <person name="Moore K.A."/>
            <person name="Stentiford G.D."/>
            <person name="Williams B.A."/>
        </authorList>
    </citation>
    <scope>NUCLEOTIDE SEQUENCE [LARGE SCALE GENOMIC DNA]</scope>
    <source>
        <strain evidence="1 2">GB1</strain>
    </source>
</reference>
<sequence length="116" mass="13963">MIDAIYISNIDGTEGIVFYENEYVDIIEKIKQILNKNKHDATSKIQSDNLNQYINSFNDAKNNFREWFFYIIKKQYINKSKLIYTDAVLNEFTKYISKLKNIHKNLEKIWKELENK</sequence>
<comment type="caution">
    <text evidence="1">The sequence shown here is derived from an EMBL/GenBank/DDBJ whole genome shotgun (WGS) entry which is preliminary data.</text>
</comment>
<evidence type="ECO:0000313" key="2">
    <source>
        <dbReference type="Proteomes" id="UP000192356"/>
    </source>
</evidence>